<dbReference type="eggNOG" id="COG1285">
    <property type="taxonomic scope" value="Bacteria"/>
</dbReference>
<dbReference type="PANTHER" id="PTHR33778">
    <property type="entry name" value="PROTEIN MGTC"/>
    <property type="match status" value="1"/>
</dbReference>
<dbReference type="Pfam" id="PF02308">
    <property type="entry name" value="MgtC"/>
    <property type="match status" value="1"/>
</dbReference>
<evidence type="ECO:0000313" key="9">
    <source>
        <dbReference type="EMBL" id="ACK69525.1"/>
    </source>
</evidence>
<keyword evidence="6 7" id="KW-0472">Membrane</keyword>
<feature type="transmembrane region" description="Helical" evidence="7">
    <location>
        <begin position="20"/>
        <end position="37"/>
    </location>
</feature>
<dbReference type="InterPro" id="IPR049177">
    <property type="entry name" value="MgtC_SapB_SrpB_YhiD_N"/>
</dbReference>
<dbReference type="Proteomes" id="UP000002384">
    <property type="component" value="Chromosome"/>
</dbReference>
<keyword evidence="4 7" id="KW-0812">Transmembrane</keyword>
<comment type="subcellular location">
    <subcellularLocation>
        <location evidence="1">Cell membrane</location>
        <topology evidence="1">Multi-pass membrane protein</topology>
    </subcellularLocation>
</comment>
<dbReference type="KEGG" id="cyc:PCC7424_1072"/>
<dbReference type="EMBL" id="CP001291">
    <property type="protein sequence ID" value="ACK69525.1"/>
    <property type="molecule type" value="Genomic_DNA"/>
</dbReference>
<feature type="transmembrane region" description="Helical" evidence="7">
    <location>
        <begin position="76"/>
        <end position="97"/>
    </location>
</feature>
<dbReference type="STRING" id="65393.PCC7424_1072"/>
<evidence type="ECO:0000256" key="3">
    <source>
        <dbReference type="ARBA" id="ARBA00022475"/>
    </source>
</evidence>
<feature type="transmembrane region" description="Helical" evidence="7">
    <location>
        <begin position="109"/>
        <end position="140"/>
    </location>
</feature>
<feature type="transmembrane region" description="Helical" evidence="7">
    <location>
        <begin position="49"/>
        <end position="70"/>
    </location>
</feature>
<evidence type="ECO:0000313" key="10">
    <source>
        <dbReference type="Proteomes" id="UP000002384"/>
    </source>
</evidence>
<proteinExistence type="inferred from homology"/>
<dbReference type="RefSeq" id="WP_012598471.1">
    <property type="nucleotide sequence ID" value="NC_011729.1"/>
</dbReference>
<dbReference type="HOGENOM" id="CLU_079292_1_1_3"/>
<dbReference type="AlphaFoldDB" id="B7KJS6"/>
<evidence type="ECO:0000259" key="8">
    <source>
        <dbReference type="Pfam" id="PF02308"/>
    </source>
</evidence>
<evidence type="ECO:0000256" key="6">
    <source>
        <dbReference type="ARBA" id="ARBA00023136"/>
    </source>
</evidence>
<gene>
    <name evidence="9" type="ordered locus">PCC7424_1072</name>
</gene>
<dbReference type="GO" id="GO:0005886">
    <property type="term" value="C:plasma membrane"/>
    <property type="evidence" value="ECO:0007669"/>
    <property type="project" value="UniProtKB-SubCell"/>
</dbReference>
<evidence type="ECO:0000256" key="7">
    <source>
        <dbReference type="SAM" id="Phobius"/>
    </source>
</evidence>
<evidence type="ECO:0000256" key="1">
    <source>
        <dbReference type="ARBA" id="ARBA00004651"/>
    </source>
</evidence>
<name>B7KJS6_GLOC7</name>
<dbReference type="InterPro" id="IPR003416">
    <property type="entry name" value="MgtC/SapB/SrpB/YhiD_fam"/>
</dbReference>
<dbReference type="PRINTS" id="PR01837">
    <property type="entry name" value="MGTCSAPBPROT"/>
</dbReference>
<keyword evidence="10" id="KW-1185">Reference proteome</keyword>
<dbReference type="PANTHER" id="PTHR33778:SF1">
    <property type="entry name" value="MAGNESIUM TRANSPORTER YHID-RELATED"/>
    <property type="match status" value="1"/>
</dbReference>
<accession>B7KJS6</accession>
<keyword evidence="3" id="KW-1003">Cell membrane</keyword>
<protein>
    <submittedName>
        <fullName evidence="9">MgtC/SapB transporter</fullName>
    </submittedName>
</protein>
<reference evidence="10" key="1">
    <citation type="journal article" date="2011" name="MBio">
        <title>Novel metabolic attributes of the genus Cyanothece, comprising a group of unicellular nitrogen-fixing Cyanobacteria.</title>
        <authorList>
            <person name="Bandyopadhyay A."/>
            <person name="Elvitigala T."/>
            <person name="Welsh E."/>
            <person name="Stockel J."/>
            <person name="Liberton M."/>
            <person name="Min H."/>
            <person name="Sherman L.A."/>
            <person name="Pakrasi H.B."/>
        </authorList>
    </citation>
    <scope>NUCLEOTIDE SEQUENCE [LARGE SCALE GENOMIC DNA]</scope>
    <source>
        <strain evidence="10">PCC 7424</strain>
    </source>
</reference>
<comment type="similarity">
    <text evidence="2">Belongs to the MgtC/SapB family.</text>
</comment>
<evidence type="ECO:0000256" key="2">
    <source>
        <dbReference type="ARBA" id="ARBA00009298"/>
    </source>
</evidence>
<evidence type="ECO:0000256" key="5">
    <source>
        <dbReference type="ARBA" id="ARBA00022989"/>
    </source>
</evidence>
<keyword evidence="5 7" id="KW-1133">Transmembrane helix</keyword>
<evidence type="ECO:0000256" key="4">
    <source>
        <dbReference type="ARBA" id="ARBA00022692"/>
    </source>
</evidence>
<sequence>MSIHESSGLTLITPVSLVELVFRLGIALLAGIVIGLEREIKGKPAGLRTNLLVSVGSALFVLIPIQLGIAQENPDSLTRAIAGVITGVGFVGAGTILKSSKIQGLTSAVTIWVSAGIGVAIGCGLWIIGLIVAVMTLVILRVFSRFESYL</sequence>
<organism evidence="9 10">
    <name type="scientific">Gloeothece citriformis (strain PCC 7424)</name>
    <name type="common">Cyanothece sp. (strain PCC 7424)</name>
    <dbReference type="NCBI Taxonomy" id="65393"/>
    <lineage>
        <taxon>Bacteria</taxon>
        <taxon>Bacillati</taxon>
        <taxon>Cyanobacteriota</taxon>
        <taxon>Cyanophyceae</taxon>
        <taxon>Oscillatoriophycideae</taxon>
        <taxon>Chroococcales</taxon>
        <taxon>Aphanothecaceae</taxon>
        <taxon>Gloeothece</taxon>
        <taxon>Gloeothece citriformis</taxon>
    </lineage>
</organism>
<feature type="domain" description="MgtC/SapB/SrpB/YhiD N-terminal" evidence="8">
    <location>
        <begin position="24"/>
        <end position="148"/>
    </location>
</feature>